<dbReference type="GO" id="GO:0030170">
    <property type="term" value="F:pyridoxal phosphate binding"/>
    <property type="evidence" value="ECO:0007669"/>
    <property type="project" value="TreeGrafter"/>
</dbReference>
<proteinExistence type="inferred from homology"/>
<feature type="active site" description="Proton acceptor" evidence="1">
    <location>
        <position position="197"/>
    </location>
</feature>
<dbReference type="RefSeq" id="WP_157300706.1">
    <property type="nucleotide sequence ID" value="NZ_BAAAZB010000005.1"/>
</dbReference>
<dbReference type="SUPFAM" id="SSF53383">
    <property type="entry name" value="PLP-dependent transferases"/>
    <property type="match status" value="1"/>
</dbReference>
<comment type="similarity">
    <text evidence="3">Belongs to the DegT/DnrJ/EryC1 family.</text>
</comment>
<keyword evidence="2 3" id="KW-0663">Pyridoxal phosphate</keyword>
<keyword evidence="4" id="KW-0808">Transferase</keyword>
<evidence type="ECO:0000313" key="4">
    <source>
        <dbReference type="EMBL" id="MVT42072.1"/>
    </source>
</evidence>
<dbReference type="NCBIfam" id="TIGR04181">
    <property type="entry name" value="NHT_00031"/>
    <property type="match status" value="1"/>
</dbReference>
<sequence>MIPLSVPNLSGNEWKYVKDCLDTNWVSSVGSYVNQFEELAAKFSSVTRAVATVNGTSALHISLILSGVQRDDLVILPNITFVAPANVIKYMGADPILMDVDEHTWQLDIALLTRFFEQECLIKEDTCHHKNTGRRISAIIPVHVLGNMVNMEKLLPLADYYKIKVIEDATEALGSTYKGKPAGSFGLFGCLSYNGNKIITTGGGGMILTNDKELGEKAKHLTTQAKADPLEYYHDEIGYNYRLVNILAAIGVAQMEQLPAFIDRKRNVSELYTRELKDVPGFKPQVITEHVNPNCWLFTCCFENSKGLLKYLNDNGVQTRPFWVPMNQLPPFKNDLYFHVDDIAGSVYKSCLSMPCSTNISDKEVIEVSNKIKEFYA</sequence>
<keyword evidence="4" id="KW-0032">Aminotransferase</keyword>
<evidence type="ECO:0000256" key="1">
    <source>
        <dbReference type="PIRSR" id="PIRSR000390-1"/>
    </source>
</evidence>
<dbReference type="OrthoDB" id="9810913at2"/>
<dbReference type="AlphaFoldDB" id="A0A6N8JD82"/>
<gene>
    <name evidence="4" type="ORF">GO495_15885</name>
</gene>
<dbReference type="PANTHER" id="PTHR30244:SF30">
    <property type="entry name" value="BLR5990 PROTEIN"/>
    <property type="match status" value="1"/>
</dbReference>
<dbReference type="GO" id="GO:0000271">
    <property type="term" value="P:polysaccharide biosynthetic process"/>
    <property type="evidence" value="ECO:0007669"/>
    <property type="project" value="TreeGrafter"/>
</dbReference>
<name>A0A6N8JD82_9BACT</name>
<evidence type="ECO:0000256" key="3">
    <source>
        <dbReference type="RuleBase" id="RU004508"/>
    </source>
</evidence>
<evidence type="ECO:0000313" key="5">
    <source>
        <dbReference type="Proteomes" id="UP000468388"/>
    </source>
</evidence>
<dbReference type="EMBL" id="WRXO01000004">
    <property type="protein sequence ID" value="MVT42072.1"/>
    <property type="molecule type" value="Genomic_DNA"/>
</dbReference>
<dbReference type="InterPro" id="IPR015421">
    <property type="entry name" value="PyrdxlP-dep_Trfase_major"/>
</dbReference>
<dbReference type="CDD" id="cd00616">
    <property type="entry name" value="AHBA_syn"/>
    <property type="match status" value="1"/>
</dbReference>
<dbReference type="InterPro" id="IPR026385">
    <property type="entry name" value="LegC-like"/>
</dbReference>
<feature type="modified residue" description="N6-(pyridoxal phosphate)lysine" evidence="2">
    <location>
        <position position="197"/>
    </location>
</feature>
<dbReference type="PANTHER" id="PTHR30244">
    <property type="entry name" value="TRANSAMINASE"/>
    <property type="match status" value="1"/>
</dbReference>
<dbReference type="InterPro" id="IPR015422">
    <property type="entry name" value="PyrdxlP-dep_Trfase_small"/>
</dbReference>
<comment type="caution">
    <text evidence="4">The sequence shown here is derived from an EMBL/GenBank/DDBJ whole genome shotgun (WGS) entry which is preliminary data.</text>
</comment>
<organism evidence="4 5">
    <name type="scientific">Chitinophaga oryziterrae</name>
    <dbReference type="NCBI Taxonomy" id="1031224"/>
    <lineage>
        <taxon>Bacteria</taxon>
        <taxon>Pseudomonadati</taxon>
        <taxon>Bacteroidota</taxon>
        <taxon>Chitinophagia</taxon>
        <taxon>Chitinophagales</taxon>
        <taxon>Chitinophagaceae</taxon>
        <taxon>Chitinophaga</taxon>
    </lineage>
</organism>
<dbReference type="GO" id="GO:0008483">
    <property type="term" value="F:transaminase activity"/>
    <property type="evidence" value="ECO:0007669"/>
    <property type="project" value="UniProtKB-KW"/>
</dbReference>
<dbReference type="PIRSF" id="PIRSF000390">
    <property type="entry name" value="PLP_StrS"/>
    <property type="match status" value="1"/>
</dbReference>
<dbReference type="InterPro" id="IPR000653">
    <property type="entry name" value="DegT/StrS_aminotransferase"/>
</dbReference>
<protein>
    <submittedName>
        <fullName evidence="4">LegC family aminotransferase</fullName>
    </submittedName>
</protein>
<dbReference type="Gene3D" id="3.90.1150.10">
    <property type="entry name" value="Aspartate Aminotransferase, domain 1"/>
    <property type="match status" value="1"/>
</dbReference>
<reference evidence="4 5" key="1">
    <citation type="submission" date="2019-12" db="EMBL/GenBank/DDBJ databases">
        <title>The draft genomic sequence of strain Chitinophaga oryziterrae JCM 16595.</title>
        <authorList>
            <person name="Zhang X."/>
        </authorList>
    </citation>
    <scope>NUCLEOTIDE SEQUENCE [LARGE SCALE GENOMIC DNA]</scope>
    <source>
        <strain evidence="4 5">JCM 16595</strain>
    </source>
</reference>
<accession>A0A6N8JD82</accession>
<dbReference type="InterPro" id="IPR015424">
    <property type="entry name" value="PyrdxlP-dep_Trfase"/>
</dbReference>
<evidence type="ECO:0000256" key="2">
    <source>
        <dbReference type="PIRSR" id="PIRSR000390-2"/>
    </source>
</evidence>
<keyword evidence="5" id="KW-1185">Reference proteome</keyword>
<dbReference type="Gene3D" id="3.40.640.10">
    <property type="entry name" value="Type I PLP-dependent aspartate aminotransferase-like (Major domain)"/>
    <property type="match status" value="1"/>
</dbReference>
<dbReference type="Pfam" id="PF01041">
    <property type="entry name" value="DegT_DnrJ_EryC1"/>
    <property type="match status" value="1"/>
</dbReference>
<dbReference type="Proteomes" id="UP000468388">
    <property type="component" value="Unassembled WGS sequence"/>
</dbReference>